<evidence type="ECO:0000256" key="3">
    <source>
        <dbReference type="ARBA" id="ARBA00022821"/>
    </source>
</evidence>
<evidence type="ECO:0000259" key="4">
    <source>
        <dbReference type="Pfam" id="PF18052"/>
    </source>
</evidence>
<keyword evidence="2" id="KW-0547">Nucleotide-binding</keyword>
<accession>A0A6A6MAT2</accession>
<dbReference type="InterPro" id="IPR044974">
    <property type="entry name" value="Disease_R_plants"/>
</dbReference>
<evidence type="ECO:0000313" key="8">
    <source>
        <dbReference type="Proteomes" id="UP000467840"/>
    </source>
</evidence>
<dbReference type="InterPro" id="IPR032675">
    <property type="entry name" value="LRR_dom_sf"/>
</dbReference>
<dbReference type="InterPro" id="IPR058922">
    <property type="entry name" value="WHD_DRP"/>
</dbReference>
<organism evidence="7 8">
    <name type="scientific">Hevea brasiliensis</name>
    <name type="common">Para rubber tree</name>
    <name type="synonym">Siphonia brasiliensis</name>
    <dbReference type="NCBI Taxonomy" id="3981"/>
    <lineage>
        <taxon>Eukaryota</taxon>
        <taxon>Viridiplantae</taxon>
        <taxon>Streptophyta</taxon>
        <taxon>Embryophyta</taxon>
        <taxon>Tracheophyta</taxon>
        <taxon>Spermatophyta</taxon>
        <taxon>Magnoliopsida</taxon>
        <taxon>eudicotyledons</taxon>
        <taxon>Gunneridae</taxon>
        <taxon>Pentapetalae</taxon>
        <taxon>rosids</taxon>
        <taxon>fabids</taxon>
        <taxon>Malpighiales</taxon>
        <taxon>Euphorbiaceae</taxon>
        <taxon>Crotonoideae</taxon>
        <taxon>Micrandreae</taxon>
        <taxon>Hevea</taxon>
    </lineage>
</organism>
<dbReference type="InterPro" id="IPR041118">
    <property type="entry name" value="Rx_N"/>
</dbReference>
<dbReference type="GO" id="GO:0098542">
    <property type="term" value="P:defense response to other organism"/>
    <property type="evidence" value="ECO:0007669"/>
    <property type="project" value="TreeGrafter"/>
</dbReference>
<sequence length="451" mass="51889">MPSLKWQKLLYNIASEIINKLGSLALVETGRWRNLEVDLESLKNAVSTIQAVLLDADRKFSLNQQVEVWLRGLKEAIYDADDLLDDFATDGLSGQAKSEDKNSAKEHLIKGRTSLSQEALGQEIVAKCVRLPSGIKSIRALLYCKNTESEWQSFKEYELSKMQEDNILSTLNLSYDHLPSHLKHCFAYCAIFPKDCEIDMGNLIYLWMAQGYLDSSNSSQSFEEIGFSYFKNLLSMYFFQDDVRDRQSNIETCKMHDLMHDLAILVAGEEIVTLSKSNGCVEKTTRQISFDIDYLPRNSFNAKKARTVLLDKRNKCNWENQIFPEFECLRVVDLGDYRREVPSSIYNLKHLRYLGLSFVGIIKLPDSIARLQKLQVLIIRSNDHLVRLPDSIVRLQNLQVLILDYCGMLQGLPKDIKKLVDLRHLSFYRCNFSRMPIGIGELTRLANYMHL</sequence>
<evidence type="ECO:0000256" key="1">
    <source>
        <dbReference type="ARBA" id="ARBA00022737"/>
    </source>
</evidence>
<keyword evidence="1" id="KW-0677">Repeat</keyword>
<evidence type="ECO:0000313" key="7">
    <source>
        <dbReference type="EMBL" id="KAF2310374.1"/>
    </source>
</evidence>
<dbReference type="Proteomes" id="UP000467840">
    <property type="component" value="Chromosome 14"/>
</dbReference>
<dbReference type="Pfam" id="PF23559">
    <property type="entry name" value="WHD_DRP"/>
    <property type="match status" value="1"/>
</dbReference>
<proteinExistence type="predicted"/>
<comment type="caution">
    <text evidence="7">The sequence shown here is derived from an EMBL/GenBank/DDBJ whole genome shotgun (WGS) entry which is preliminary data.</text>
</comment>
<protein>
    <submittedName>
        <fullName evidence="7">Uncharacterized protein</fullName>
    </submittedName>
</protein>
<dbReference type="InterPro" id="IPR055414">
    <property type="entry name" value="LRR_R13L4/SHOC2-like"/>
</dbReference>
<evidence type="ECO:0000256" key="2">
    <source>
        <dbReference type="ARBA" id="ARBA00022741"/>
    </source>
</evidence>
<feature type="domain" description="Disease resistance N-terminal" evidence="4">
    <location>
        <begin position="15"/>
        <end position="100"/>
    </location>
</feature>
<evidence type="ECO:0000259" key="5">
    <source>
        <dbReference type="Pfam" id="PF23559"/>
    </source>
</evidence>
<dbReference type="SUPFAM" id="SSF52058">
    <property type="entry name" value="L domain-like"/>
    <property type="match status" value="1"/>
</dbReference>
<dbReference type="Gene3D" id="1.20.5.4130">
    <property type="match status" value="1"/>
</dbReference>
<gene>
    <name evidence="7" type="ORF">GH714_008238</name>
</gene>
<keyword evidence="3" id="KW-0611">Plant defense</keyword>
<dbReference type="Gene3D" id="3.80.10.10">
    <property type="entry name" value="Ribonuclease Inhibitor"/>
    <property type="match status" value="1"/>
</dbReference>
<name>A0A6A6MAT2_HEVBR</name>
<keyword evidence="8" id="KW-1185">Reference proteome</keyword>
<dbReference type="Pfam" id="PF18052">
    <property type="entry name" value="Rx_N"/>
    <property type="match status" value="1"/>
</dbReference>
<feature type="domain" description="Disease resistance R13L4/SHOC-2-like LRR" evidence="6">
    <location>
        <begin position="323"/>
        <end position="445"/>
    </location>
</feature>
<dbReference type="EMBL" id="JAAGAX010000006">
    <property type="protein sequence ID" value="KAF2310374.1"/>
    <property type="molecule type" value="Genomic_DNA"/>
</dbReference>
<dbReference type="PANTHER" id="PTHR23155:SF1211">
    <property type="entry name" value="OS09G0313500 PROTEIN"/>
    <property type="match status" value="1"/>
</dbReference>
<reference evidence="7 8" key="1">
    <citation type="journal article" date="2020" name="Mol. Plant">
        <title>The Chromosome-Based Rubber Tree Genome Provides New Insights into Spurge Genome Evolution and Rubber Biosynthesis.</title>
        <authorList>
            <person name="Liu J."/>
            <person name="Shi C."/>
            <person name="Shi C.C."/>
            <person name="Li W."/>
            <person name="Zhang Q.J."/>
            <person name="Zhang Y."/>
            <person name="Li K."/>
            <person name="Lu H.F."/>
            <person name="Shi C."/>
            <person name="Zhu S.T."/>
            <person name="Xiao Z.Y."/>
            <person name="Nan H."/>
            <person name="Yue Y."/>
            <person name="Zhu X.G."/>
            <person name="Wu Y."/>
            <person name="Hong X.N."/>
            <person name="Fan G.Y."/>
            <person name="Tong Y."/>
            <person name="Zhang D."/>
            <person name="Mao C.L."/>
            <person name="Liu Y.L."/>
            <person name="Hao S.J."/>
            <person name="Liu W.Q."/>
            <person name="Lv M.Q."/>
            <person name="Zhang H.B."/>
            <person name="Liu Y."/>
            <person name="Hu-Tang G.R."/>
            <person name="Wang J.P."/>
            <person name="Wang J.H."/>
            <person name="Sun Y.H."/>
            <person name="Ni S.B."/>
            <person name="Chen W.B."/>
            <person name="Zhang X.C."/>
            <person name="Jiao Y.N."/>
            <person name="Eichler E.E."/>
            <person name="Li G.H."/>
            <person name="Liu X."/>
            <person name="Gao L.Z."/>
        </authorList>
    </citation>
    <scope>NUCLEOTIDE SEQUENCE [LARGE SCALE GENOMIC DNA]</scope>
    <source>
        <strain evidence="8">cv. GT1</strain>
        <tissue evidence="7">Leaf</tissue>
    </source>
</reference>
<evidence type="ECO:0000259" key="6">
    <source>
        <dbReference type="Pfam" id="PF23598"/>
    </source>
</evidence>
<dbReference type="AlphaFoldDB" id="A0A6A6MAT2"/>
<dbReference type="SUPFAM" id="SSF52540">
    <property type="entry name" value="P-loop containing nucleoside triphosphate hydrolases"/>
    <property type="match status" value="1"/>
</dbReference>
<dbReference type="InterPro" id="IPR027417">
    <property type="entry name" value="P-loop_NTPase"/>
</dbReference>
<dbReference type="Gene3D" id="1.10.10.10">
    <property type="entry name" value="Winged helix-like DNA-binding domain superfamily/Winged helix DNA-binding domain"/>
    <property type="match status" value="1"/>
</dbReference>
<dbReference type="Pfam" id="PF23598">
    <property type="entry name" value="LRR_14"/>
    <property type="match status" value="1"/>
</dbReference>
<dbReference type="GO" id="GO:0000166">
    <property type="term" value="F:nucleotide binding"/>
    <property type="evidence" value="ECO:0007669"/>
    <property type="project" value="UniProtKB-KW"/>
</dbReference>
<dbReference type="InterPro" id="IPR036388">
    <property type="entry name" value="WH-like_DNA-bd_sf"/>
</dbReference>
<dbReference type="PANTHER" id="PTHR23155">
    <property type="entry name" value="DISEASE RESISTANCE PROTEIN RP"/>
    <property type="match status" value="1"/>
</dbReference>
<dbReference type="FunFam" id="1.10.10.10:FF:000322">
    <property type="entry name" value="Probable disease resistance protein At1g63360"/>
    <property type="match status" value="1"/>
</dbReference>
<feature type="domain" description="Disease resistance protein winged helix" evidence="5">
    <location>
        <begin position="191"/>
        <end position="263"/>
    </location>
</feature>